<name>A0A2A7MIJ6_9CLOT</name>
<evidence type="ECO:0000313" key="2">
    <source>
        <dbReference type="Proteomes" id="UP000220840"/>
    </source>
</evidence>
<protein>
    <submittedName>
        <fullName evidence="1">Uncharacterized protein</fullName>
    </submittedName>
</protein>
<accession>A0A2A7MIJ6</accession>
<reference evidence="1 2" key="1">
    <citation type="submission" date="2017-10" db="EMBL/GenBank/DDBJ databases">
        <title>Effective Description of Clostridium neonatale sp. nov. linked to necrotizing enterocolitis in neonates and a clarification of species assignable to the genus Clostridium (Prazmowski 1880) emend. Lawson and Rainey 2016.</title>
        <authorList>
            <person name="Bernard K."/>
            <person name="Burdz T."/>
            <person name="Wiebe D."/>
            <person name="Balcewich B."/>
            <person name="Alfa M."/>
            <person name="Bernier A.-M."/>
        </authorList>
    </citation>
    <scope>NUCLEOTIDE SEQUENCE [LARGE SCALE GENOMIC DNA]</scope>
    <source>
        <strain evidence="1 2">LCDC99A005</strain>
    </source>
</reference>
<dbReference type="Proteomes" id="UP000220840">
    <property type="component" value="Unassembled WGS sequence"/>
</dbReference>
<keyword evidence="2" id="KW-1185">Reference proteome</keyword>
<proteinExistence type="predicted"/>
<dbReference type="EMBL" id="PDCJ01000001">
    <property type="protein sequence ID" value="PEG30938.1"/>
    <property type="molecule type" value="Genomic_DNA"/>
</dbReference>
<gene>
    <name evidence="1" type="ORF">CQ394_04235</name>
</gene>
<dbReference type="RefSeq" id="WP_058295102.1">
    <property type="nucleotide sequence ID" value="NZ_CAMRXJ010000067.1"/>
</dbReference>
<evidence type="ECO:0000313" key="1">
    <source>
        <dbReference type="EMBL" id="PEG30938.1"/>
    </source>
</evidence>
<comment type="caution">
    <text evidence="1">The sequence shown here is derived from an EMBL/GenBank/DDBJ whole genome shotgun (WGS) entry which is preliminary data.</text>
</comment>
<dbReference type="AlphaFoldDB" id="A0A2A7MIJ6"/>
<sequence length="252" mass="28173">MSIKINLAIINNSYNKSISSVSFTSKIARSGNSVSEASTEVKPNIKITTKNVVPEALSTYVSDIKENSKDMMKTITDLYKNKSEGDEKEMYRSMKKFTECYNDIIDTNKEYSTDSGVKKLTKKLKSLVEDNKEELENIGITLKSNGKLVVNETKLLSVAEDGQLDEFLSSNKDSITKKSFMDEVRKISRKIYRDQTTFLSDKSKGILQNPIVTYKEVLESSESDNTSNSEGDAITDDNSNFTTLGINLDVNA</sequence>
<organism evidence="1 2">
    <name type="scientific">Clostridium neonatale</name>
    <dbReference type="NCBI Taxonomy" id="137838"/>
    <lineage>
        <taxon>Bacteria</taxon>
        <taxon>Bacillati</taxon>
        <taxon>Bacillota</taxon>
        <taxon>Clostridia</taxon>
        <taxon>Eubacteriales</taxon>
        <taxon>Clostridiaceae</taxon>
        <taxon>Clostridium</taxon>
    </lineage>
</organism>